<name>A0A345D8K9_9BURK</name>
<organism evidence="1 2">
    <name type="scientific">Ephemeroptericola cinctiostellae</name>
    <dbReference type="NCBI Taxonomy" id="2268024"/>
    <lineage>
        <taxon>Bacteria</taxon>
        <taxon>Pseudomonadati</taxon>
        <taxon>Pseudomonadota</taxon>
        <taxon>Betaproteobacteria</taxon>
        <taxon>Burkholderiales</taxon>
        <taxon>Burkholderiaceae</taxon>
        <taxon>Ephemeroptericola</taxon>
    </lineage>
</organism>
<evidence type="ECO:0000313" key="2">
    <source>
        <dbReference type="Proteomes" id="UP000252182"/>
    </source>
</evidence>
<accession>A0A345D8K9</accession>
<dbReference type="KEGG" id="hyf:DTO96_100407"/>
<protein>
    <submittedName>
        <fullName evidence="1">Uncharacterized protein</fullName>
    </submittedName>
</protein>
<sequence length="62" mass="7099">MRVNGEGLTSFINFTECLNYTRSIQCLFIDLIVSRETIACLLCFDVSRETYVTKQKPLSGLF</sequence>
<reference evidence="2" key="1">
    <citation type="submission" date="2018-07" db="EMBL/GenBank/DDBJ databases">
        <authorList>
            <person name="Kim H."/>
        </authorList>
    </citation>
    <scope>NUCLEOTIDE SEQUENCE [LARGE SCALE GENOMIC DNA]</scope>
    <source>
        <strain evidence="2">F02</strain>
    </source>
</reference>
<dbReference type="EMBL" id="CP031124">
    <property type="protein sequence ID" value="AXF84697.1"/>
    <property type="molecule type" value="Genomic_DNA"/>
</dbReference>
<keyword evidence="2" id="KW-1185">Reference proteome</keyword>
<gene>
    <name evidence="1" type="ORF">DTO96_100407</name>
</gene>
<dbReference type="AlphaFoldDB" id="A0A345D8K9"/>
<evidence type="ECO:0000313" key="1">
    <source>
        <dbReference type="EMBL" id="AXF84697.1"/>
    </source>
</evidence>
<proteinExistence type="predicted"/>
<dbReference type="Proteomes" id="UP000252182">
    <property type="component" value="Chromosome"/>
</dbReference>